<comment type="caution">
    <text evidence="2">The sequence shown here is derived from an EMBL/GenBank/DDBJ whole genome shotgun (WGS) entry which is preliminary data.</text>
</comment>
<gene>
    <name evidence="2" type="ORF">C1SCF055_LOCUS3965</name>
</gene>
<proteinExistence type="predicted"/>
<evidence type="ECO:0000256" key="1">
    <source>
        <dbReference type="SAM" id="Phobius"/>
    </source>
</evidence>
<organism evidence="2">
    <name type="scientific">Cladocopium goreaui</name>
    <dbReference type="NCBI Taxonomy" id="2562237"/>
    <lineage>
        <taxon>Eukaryota</taxon>
        <taxon>Sar</taxon>
        <taxon>Alveolata</taxon>
        <taxon>Dinophyceae</taxon>
        <taxon>Suessiales</taxon>
        <taxon>Symbiodiniaceae</taxon>
        <taxon>Cladocopium</taxon>
    </lineage>
</organism>
<feature type="transmembrane region" description="Helical" evidence="1">
    <location>
        <begin position="43"/>
        <end position="62"/>
    </location>
</feature>
<keyword evidence="4" id="KW-1185">Reference proteome</keyword>
<evidence type="ECO:0000313" key="2">
    <source>
        <dbReference type="EMBL" id="CAI3975674.1"/>
    </source>
</evidence>
<dbReference type="EMBL" id="CAMXCT010000218">
    <property type="protein sequence ID" value="CAI3975674.1"/>
    <property type="molecule type" value="Genomic_DNA"/>
</dbReference>
<dbReference type="OrthoDB" id="265717at2759"/>
<evidence type="ECO:0000313" key="4">
    <source>
        <dbReference type="Proteomes" id="UP001152797"/>
    </source>
</evidence>
<name>A0A9P1BLQ6_9DINO</name>
<keyword evidence="1" id="KW-1133">Transmembrane helix</keyword>
<dbReference type="EMBL" id="CAMXCT030000218">
    <property type="protein sequence ID" value="CAL4762986.1"/>
    <property type="molecule type" value="Genomic_DNA"/>
</dbReference>
<evidence type="ECO:0000313" key="3">
    <source>
        <dbReference type="EMBL" id="CAL4762986.1"/>
    </source>
</evidence>
<reference evidence="3 4" key="2">
    <citation type="submission" date="2024-05" db="EMBL/GenBank/DDBJ databases">
        <authorList>
            <person name="Chen Y."/>
            <person name="Shah S."/>
            <person name="Dougan E. K."/>
            <person name="Thang M."/>
            <person name="Chan C."/>
        </authorList>
    </citation>
    <scope>NUCLEOTIDE SEQUENCE [LARGE SCALE GENOMIC DNA]</scope>
</reference>
<accession>A0A9P1BLQ6</accession>
<dbReference type="AlphaFoldDB" id="A0A9P1BLQ6"/>
<reference evidence="2" key="1">
    <citation type="submission" date="2022-10" db="EMBL/GenBank/DDBJ databases">
        <authorList>
            <person name="Chen Y."/>
            <person name="Dougan E. K."/>
            <person name="Chan C."/>
            <person name="Rhodes N."/>
            <person name="Thang M."/>
        </authorList>
    </citation>
    <scope>NUCLEOTIDE SEQUENCE</scope>
</reference>
<feature type="transmembrane region" description="Helical" evidence="1">
    <location>
        <begin position="68"/>
        <end position="87"/>
    </location>
</feature>
<keyword evidence="1" id="KW-0472">Membrane</keyword>
<dbReference type="Proteomes" id="UP001152797">
    <property type="component" value="Unassembled WGS sequence"/>
</dbReference>
<keyword evidence="1" id="KW-0812">Transmembrane</keyword>
<protein>
    <submittedName>
        <fullName evidence="2">Uncharacterized protein</fullName>
    </submittedName>
</protein>
<sequence length="292" mass="33130">MERWSDPAHFRVGVNLPSSVEDGISTTKMMTTVNEVMARSLNLMRLGLVAAPALVQCFYIHSVGLISWLFRLLLIYVLMGSICFIAVPDQLYNGMGMGMFRWAFEIFYPEIARSNGSLQEPAEKSIACIAGCRINNLRMKRVKLRWHGSERYLCLSQDGWAVTGDEKHAVSIEMHQVYWRDVMVPDTYTLRVMDATSDFHQHWLSFKPVNHLRFGGWLAAYSHESKASPYKVIVDTSCPPESCKLLCAWTDMLPPSQRSCAGFYIAEQICGNHLYVGHSADRDSAILDMVFE</sequence>
<dbReference type="EMBL" id="CAMXCT020000218">
    <property type="protein sequence ID" value="CAL1129049.1"/>
    <property type="molecule type" value="Genomic_DNA"/>
</dbReference>